<dbReference type="Proteomes" id="UP000887580">
    <property type="component" value="Unplaced"/>
</dbReference>
<sequence length="446" mass="49097">MAWSKKQKPPVMATISIPAYGIKTLGSRHILLGGGGGAAATGVKNELQLYLLTYNHFAKIGGGQYKNLTGKKTATVDTGLRATMNLDAVAIGPPDSGRYLIAAGQDDLCVFYETCGFDLAPDGSNVDSPSQLSLRFQELNKVKSTEAASKSYQLCVRFDRSPSKPLRVATAGTDGYVRIWDAIGFCQNRDPTIERKPLKEFMVEDKKDVTQIDFSYCGSMLLTVGNDVNIWHISTEKKLQALPEIPALLNSKYKCRTVRFVNLNPQSKRAYFVAAHNCRIRNSKQDCKLSLWAFDQEKGTFSSLVVKEVDKDAVSSLTVSNCSSMVAVGTQTGGVFVYDTRSLNVLYSALEAHSAFVTSVEFLPRRTFDTPSMGRIEQSNGNQSAQTFLPGVTSESLISVVSLSIDQQLQLHSVPFPQGISTIGYWMKASCWLFSLYILLWAFLIY</sequence>
<reference evidence="2" key="1">
    <citation type="submission" date="2022-11" db="UniProtKB">
        <authorList>
            <consortium name="WormBaseParasite"/>
        </authorList>
    </citation>
    <scope>IDENTIFICATION</scope>
</reference>
<accession>A0AC35G4W4</accession>
<organism evidence="1 2">
    <name type="scientific">Panagrolaimus sp. PS1159</name>
    <dbReference type="NCBI Taxonomy" id="55785"/>
    <lineage>
        <taxon>Eukaryota</taxon>
        <taxon>Metazoa</taxon>
        <taxon>Ecdysozoa</taxon>
        <taxon>Nematoda</taxon>
        <taxon>Chromadorea</taxon>
        <taxon>Rhabditida</taxon>
        <taxon>Tylenchina</taxon>
        <taxon>Panagrolaimomorpha</taxon>
        <taxon>Panagrolaimoidea</taxon>
        <taxon>Panagrolaimidae</taxon>
        <taxon>Panagrolaimus</taxon>
    </lineage>
</organism>
<proteinExistence type="predicted"/>
<dbReference type="WBParaSite" id="PS1159_v2.g23831.t1">
    <property type="protein sequence ID" value="PS1159_v2.g23831.t1"/>
    <property type="gene ID" value="PS1159_v2.g23831"/>
</dbReference>
<name>A0AC35G4W4_9BILA</name>
<evidence type="ECO:0000313" key="1">
    <source>
        <dbReference type="Proteomes" id="UP000887580"/>
    </source>
</evidence>
<evidence type="ECO:0000313" key="2">
    <source>
        <dbReference type="WBParaSite" id="PS1159_v2.g23831.t1"/>
    </source>
</evidence>
<protein>
    <submittedName>
        <fullName evidence="2">Prolactin regulatory element-binding protein</fullName>
    </submittedName>
</protein>